<dbReference type="AlphaFoldDB" id="Q1YYI4"/>
<dbReference type="PROSITE" id="PS51186">
    <property type="entry name" value="GNAT"/>
    <property type="match status" value="1"/>
</dbReference>
<proteinExistence type="predicted"/>
<gene>
    <name evidence="2" type="ORF">P3TCK_07439</name>
</gene>
<dbReference type="GO" id="GO:0016747">
    <property type="term" value="F:acyltransferase activity, transferring groups other than amino-acyl groups"/>
    <property type="evidence" value="ECO:0007669"/>
    <property type="project" value="InterPro"/>
</dbReference>
<dbReference type="Pfam" id="PF00583">
    <property type="entry name" value="Acetyltransf_1"/>
    <property type="match status" value="1"/>
</dbReference>
<dbReference type="EMBL" id="AAPH01000036">
    <property type="protein sequence ID" value="EAS41338.1"/>
    <property type="molecule type" value="Genomic_DNA"/>
</dbReference>
<dbReference type="InterPro" id="IPR016181">
    <property type="entry name" value="Acyl_CoA_acyltransferase"/>
</dbReference>
<name>Q1YYI4_9GAMM</name>
<dbReference type="InterPro" id="IPR000182">
    <property type="entry name" value="GNAT_dom"/>
</dbReference>
<accession>Q1YYI4</accession>
<dbReference type="RefSeq" id="WP_006229504.1">
    <property type="nucleotide sequence ID" value="NZ_CH724134.1"/>
</dbReference>
<reference evidence="2 3" key="1">
    <citation type="submission" date="2006-03" db="EMBL/GenBank/DDBJ databases">
        <authorList>
            <person name="Bartlett D.H."/>
            <person name="Valle G."/>
            <person name="Lauro F.M."/>
            <person name="Vezzi A."/>
            <person name="Simonato F."/>
            <person name="Eloe E."/>
            <person name="Vitulo N."/>
            <person name="Stratton T.K."/>
            <person name="D'angelo M."/>
            <person name="Ferriera S."/>
            <person name="Johnson J."/>
            <person name="Kravitz S."/>
            <person name="Beeson K."/>
            <person name="Sutton G."/>
            <person name="Rogers Y."/>
            <person name="Friedman R."/>
            <person name="Frazier M."/>
            <person name="Venter J.C."/>
        </authorList>
    </citation>
    <scope>NUCLEOTIDE SEQUENCE [LARGE SCALE GENOMIC DNA]</scope>
    <source>
        <strain evidence="2 3">3TCK</strain>
    </source>
</reference>
<evidence type="ECO:0000313" key="3">
    <source>
        <dbReference type="Proteomes" id="UP000003789"/>
    </source>
</evidence>
<evidence type="ECO:0000259" key="1">
    <source>
        <dbReference type="PROSITE" id="PS51186"/>
    </source>
</evidence>
<evidence type="ECO:0000313" key="2">
    <source>
        <dbReference type="EMBL" id="EAS41338.1"/>
    </source>
</evidence>
<organism evidence="2 3">
    <name type="scientific">Photobacterium profundum 3TCK</name>
    <dbReference type="NCBI Taxonomy" id="314280"/>
    <lineage>
        <taxon>Bacteria</taxon>
        <taxon>Pseudomonadati</taxon>
        <taxon>Pseudomonadota</taxon>
        <taxon>Gammaproteobacteria</taxon>
        <taxon>Vibrionales</taxon>
        <taxon>Vibrionaceae</taxon>
        <taxon>Photobacterium</taxon>
    </lineage>
</organism>
<dbReference type="HOGENOM" id="CLU_013985_19_4_6"/>
<sequence>MEIQYRALMPEDSFQYRQVRLESLKLHPECFGSGYTEQVKLPKLYFERLIEDSSQENIMLGAFHGSKLVGLCGVVTQSTKTAEIIQMYVDSDYRGIGLGVNLLSLAKKYASTRLKVAALNLIVYRNNESAIRAYEKSGFQVVESMSDFNENEYYLAFTI</sequence>
<dbReference type="Proteomes" id="UP000003789">
    <property type="component" value="Unassembled WGS sequence"/>
</dbReference>
<protein>
    <submittedName>
        <fullName evidence="2">Acetyltransferase, GNAT family protein</fullName>
    </submittedName>
</protein>
<dbReference type="PANTHER" id="PTHR43415">
    <property type="entry name" value="SPERMIDINE N(1)-ACETYLTRANSFERASE"/>
    <property type="match status" value="1"/>
</dbReference>
<dbReference type="OrthoDB" id="9799092at2"/>
<dbReference type="PANTHER" id="PTHR43415:SF3">
    <property type="entry name" value="GNAT-FAMILY ACETYLTRANSFERASE"/>
    <property type="match status" value="1"/>
</dbReference>
<feature type="domain" description="N-acetyltransferase" evidence="1">
    <location>
        <begin position="3"/>
        <end position="159"/>
    </location>
</feature>
<dbReference type="CDD" id="cd04301">
    <property type="entry name" value="NAT_SF"/>
    <property type="match status" value="1"/>
</dbReference>
<dbReference type="SUPFAM" id="SSF55729">
    <property type="entry name" value="Acyl-CoA N-acyltransferases (Nat)"/>
    <property type="match status" value="1"/>
</dbReference>
<keyword evidence="2" id="KW-0808">Transferase</keyword>
<comment type="caution">
    <text evidence="2">The sequence shown here is derived from an EMBL/GenBank/DDBJ whole genome shotgun (WGS) entry which is preliminary data.</text>
</comment>
<dbReference type="Gene3D" id="3.40.630.30">
    <property type="match status" value="1"/>
</dbReference>